<sequence>MIFNFTFFFFRKYYFLFNICAIINTREFFLFGEMMNKNRILLRDRYFESAVMICITNIDGKDYFILEKRAKNIRQAGEISFPGGKKIRKIRISEKQQ</sequence>
<dbReference type="PATRIC" id="fig|997347.4.peg.1923"/>
<gene>
    <name evidence="1" type="ORF">HMPREF9094_2084</name>
</gene>
<keyword evidence="2" id="KW-1185">Reference proteome</keyword>
<dbReference type="EMBL" id="AFQD01000378">
    <property type="protein sequence ID" value="EGQ78883.1"/>
    <property type="molecule type" value="Genomic_DNA"/>
</dbReference>
<dbReference type="Proteomes" id="UP000005392">
    <property type="component" value="Unassembled WGS sequence"/>
</dbReference>
<accession>F9EQ79</accession>
<evidence type="ECO:0000313" key="1">
    <source>
        <dbReference type="EMBL" id="EGQ78883.1"/>
    </source>
</evidence>
<comment type="caution">
    <text evidence="1">The sequence shown here is derived from an EMBL/GenBank/DDBJ whole genome shotgun (WGS) entry which is preliminary data.</text>
</comment>
<dbReference type="HOGENOM" id="CLU_2342712_0_0_0"/>
<dbReference type="AlphaFoldDB" id="F9EQ79"/>
<organism evidence="1 2">
    <name type="scientific">Fusobacterium animalis ATCC 51191</name>
    <dbReference type="NCBI Taxonomy" id="997347"/>
    <lineage>
        <taxon>Bacteria</taxon>
        <taxon>Fusobacteriati</taxon>
        <taxon>Fusobacteriota</taxon>
        <taxon>Fusobacteriia</taxon>
        <taxon>Fusobacteriales</taxon>
        <taxon>Fusobacteriaceae</taxon>
        <taxon>Fusobacterium</taxon>
    </lineage>
</organism>
<proteinExistence type="predicted"/>
<dbReference type="Gene3D" id="3.90.79.10">
    <property type="entry name" value="Nucleoside Triphosphate Pyrophosphohydrolase"/>
    <property type="match status" value="1"/>
</dbReference>
<protein>
    <submittedName>
        <fullName evidence="1">Phosphohydrolase</fullName>
    </submittedName>
</protein>
<keyword evidence="1" id="KW-0378">Hydrolase</keyword>
<evidence type="ECO:0000313" key="2">
    <source>
        <dbReference type="Proteomes" id="UP000005392"/>
    </source>
</evidence>
<dbReference type="GO" id="GO:0016787">
    <property type="term" value="F:hydrolase activity"/>
    <property type="evidence" value="ECO:0007669"/>
    <property type="project" value="UniProtKB-KW"/>
</dbReference>
<name>F9EQ79_9FUSO</name>
<reference evidence="1 2" key="1">
    <citation type="submission" date="2011-05" db="EMBL/GenBank/DDBJ databases">
        <authorList>
            <person name="Muzny D."/>
            <person name="Qin X."/>
            <person name="Deng J."/>
            <person name="Jiang H."/>
            <person name="Liu Y."/>
            <person name="Qu J."/>
            <person name="Song X.-Z."/>
            <person name="Zhang L."/>
            <person name="Thornton R."/>
            <person name="Coyle M."/>
            <person name="Francisco L."/>
            <person name="Jackson L."/>
            <person name="Javaid M."/>
            <person name="Korchina V."/>
            <person name="Kovar C."/>
            <person name="Mata R."/>
            <person name="Mathew T."/>
            <person name="Ngo R."/>
            <person name="Nguyen L."/>
            <person name="Nguyen N."/>
            <person name="Okwuonu G."/>
            <person name="Ongeri F."/>
            <person name="Pham C."/>
            <person name="Simmons D."/>
            <person name="Wilczek-Boney K."/>
            <person name="Hale W."/>
            <person name="Jakkamsetti A."/>
            <person name="Pham P."/>
            <person name="Ruth R."/>
            <person name="San Lucas F."/>
            <person name="Warren J."/>
            <person name="Zhang J."/>
            <person name="Zhao Z."/>
            <person name="Zhou C."/>
            <person name="Zhu D."/>
            <person name="Lee S."/>
            <person name="Bess C."/>
            <person name="Blankenburg K."/>
            <person name="Forbes L."/>
            <person name="Fu Q."/>
            <person name="Gubbala S."/>
            <person name="Hirani K."/>
            <person name="Jayaseelan J.C."/>
            <person name="Lara F."/>
            <person name="Munidasa M."/>
            <person name="Palculict T."/>
            <person name="Patil S."/>
            <person name="Pu L.-L."/>
            <person name="Saada N."/>
            <person name="Tang L."/>
            <person name="Weissenberger G."/>
            <person name="Zhu Y."/>
            <person name="Hemphill L."/>
            <person name="Shang Y."/>
            <person name="Youmans B."/>
            <person name="Ayvaz T."/>
            <person name="Ross M."/>
            <person name="Santibanez J."/>
            <person name="Aqrawi P."/>
            <person name="Gross S."/>
            <person name="Joshi V."/>
            <person name="Fowler G."/>
            <person name="Nazareth L."/>
            <person name="Reid J."/>
            <person name="Worley K."/>
            <person name="Petrosino J."/>
            <person name="Highlander S."/>
            <person name="Gibbs R."/>
        </authorList>
    </citation>
    <scope>NUCLEOTIDE SEQUENCE [LARGE SCALE GENOMIC DNA]</scope>
    <source>
        <strain evidence="1 2">ATCC 51191</strain>
    </source>
</reference>